<dbReference type="InterPro" id="IPR010985">
    <property type="entry name" value="Ribbon_hlx_hlx"/>
</dbReference>
<dbReference type="RefSeq" id="WP_169833647.1">
    <property type="nucleotide sequence ID" value="NZ_MCRJ01000249.1"/>
</dbReference>
<name>A0A1E3GP62_9HYPH</name>
<dbReference type="EMBL" id="MCRJ01000249">
    <property type="protein sequence ID" value="ODN65828.1"/>
    <property type="molecule type" value="Genomic_DNA"/>
</dbReference>
<gene>
    <name evidence="1" type="ORF">A6302_04490</name>
</gene>
<protein>
    <recommendedName>
        <fullName evidence="3">Ribbon-helix-helix protein CopG domain-containing protein</fullName>
    </recommendedName>
</protein>
<dbReference type="GO" id="GO:0006355">
    <property type="term" value="P:regulation of DNA-templated transcription"/>
    <property type="evidence" value="ECO:0007669"/>
    <property type="project" value="InterPro"/>
</dbReference>
<evidence type="ECO:0000313" key="1">
    <source>
        <dbReference type="EMBL" id="ODN65828.1"/>
    </source>
</evidence>
<organism evidence="1 2">
    <name type="scientific">Methylobrevis pamukkalensis</name>
    <dbReference type="NCBI Taxonomy" id="1439726"/>
    <lineage>
        <taxon>Bacteria</taxon>
        <taxon>Pseudomonadati</taxon>
        <taxon>Pseudomonadota</taxon>
        <taxon>Alphaproteobacteria</taxon>
        <taxon>Hyphomicrobiales</taxon>
        <taxon>Pleomorphomonadaceae</taxon>
        <taxon>Methylobrevis</taxon>
    </lineage>
</organism>
<accession>A0A1E3GP62</accession>
<comment type="caution">
    <text evidence="1">The sequence shown here is derived from an EMBL/GenBank/DDBJ whole genome shotgun (WGS) entry which is preliminary data.</text>
</comment>
<keyword evidence="2" id="KW-1185">Reference proteome</keyword>
<dbReference type="Proteomes" id="UP000094622">
    <property type="component" value="Unassembled WGS sequence"/>
</dbReference>
<dbReference type="SUPFAM" id="SSF47598">
    <property type="entry name" value="Ribbon-helix-helix"/>
    <property type="match status" value="1"/>
</dbReference>
<dbReference type="AlphaFoldDB" id="A0A1E3GP62"/>
<sequence length="55" mass="6177">MDQPAGARIIRLTLNDQQLELLDRTVARGVAGDRIELVRRALREQAARHLGEARS</sequence>
<proteinExistence type="predicted"/>
<reference evidence="1 2" key="1">
    <citation type="submission" date="2016-07" db="EMBL/GenBank/DDBJ databases">
        <title>Draft Genome Sequence of Methylobrevis pamukkalensis PK2.</title>
        <authorList>
            <person name="Vasilenko O.V."/>
            <person name="Doronina N.V."/>
            <person name="Shmareva M.N."/>
            <person name="Tarlachkov S.V."/>
            <person name="Mustakhimov I."/>
            <person name="Trotsenko Y.A."/>
        </authorList>
    </citation>
    <scope>NUCLEOTIDE SEQUENCE [LARGE SCALE GENOMIC DNA]</scope>
    <source>
        <strain evidence="1 2">PK2</strain>
    </source>
</reference>
<evidence type="ECO:0008006" key="3">
    <source>
        <dbReference type="Google" id="ProtNLM"/>
    </source>
</evidence>
<evidence type="ECO:0000313" key="2">
    <source>
        <dbReference type="Proteomes" id="UP000094622"/>
    </source>
</evidence>